<dbReference type="GO" id="GO:0016020">
    <property type="term" value="C:membrane"/>
    <property type="evidence" value="ECO:0007669"/>
    <property type="project" value="GOC"/>
</dbReference>
<sequence length="281" mass="31237">MLVRVLRGCLVVALLGMLSVLGAEAGDAAPAKERVVKVLTYNIAHGVGHDGRLDLDRVAGVIRMSGADVVALQEVDKHWDTRSDFVDQAAALGKKLNMRVRFAPIYSLDPPEPGKPRREYGLAILSRYPITHFKNHELFRISSLEPEKGVQKMPGFPEAVINLHGRKIHLFNTHLSWLEPEVRLLEAEEMLEIMGPARHPVVLAGDMNALPDAPEIDRLREVLTDTFEAAGTGDGYTFPAPDPVRRIDYIFASPDIRVLDSRVIEREGSDHYGVLSTLWVK</sequence>
<keyword evidence="3" id="KW-0378">Hydrolase</keyword>
<evidence type="ECO:0000259" key="2">
    <source>
        <dbReference type="Pfam" id="PF03372"/>
    </source>
</evidence>
<keyword evidence="3" id="KW-0269">Exonuclease</keyword>
<dbReference type="Gene3D" id="3.60.10.10">
    <property type="entry name" value="Endonuclease/exonuclease/phosphatase"/>
    <property type="match status" value="1"/>
</dbReference>
<keyword evidence="4" id="KW-1185">Reference proteome</keyword>
<keyword evidence="3" id="KW-0540">Nuclease</keyword>
<organism evidence="3 4">
    <name type="scientific">Planifilum fimeticola</name>
    <dbReference type="NCBI Taxonomy" id="201975"/>
    <lineage>
        <taxon>Bacteria</taxon>
        <taxon>Bacillati</taxon>
        <taxon>Bacillota</taxon>
        <taxon>Bacilli</taxon>
        <taxon>Bacillales</taxon>
        <taxon>Thermoactinomycetaceae</taxon>
        <taxon>Planifilum</taxon>
    </lineage>
</organism>
<dbReference type="InterPro" id="IPR036691">
    <property type="entry name" value="Endo/exonu/phosph_ase_sf"/>
</dbReference>
<keyword evidence="1" id="KW-0732">Signal</keyword>
<accession>A0A2T0LEU2</accession>
<reference evidence="3 4" key="1">
    <citation type="submission" date="2018-03" db="EMBL/GenBank/DDBJ databases">
        <title>Genomic Encyclopedia of Archaeal and Bacterial Type Strains, Phase II (KMG-II): from individual species to whole genera.</title>
        <authorList>
            <person name="Goeker M."/>
        </authorList>
    </citation>
    <scope>NUCLEOTIDE SEQUENCE [LARGE SCALE GENOMIC DNA]</scope>
    <source>
        <strain evidence="3 4">DSM 44946</strain>
    </source>
</reference>
<feature type="chain" id="PRO_5039608937" evidence="1">
    <location>
        <begin position="26"/>
        <end position="281"/>
    </location>
</feature>
<dbReference type="OrthoDB" id="9812537at2"/>
<dbReference type="GO" id="GO:0006506">
    <property type="term" value="P:GPI anchor biosynthetic process"/>
    <property type="evidence" value="ECO:0007669"/>
    <property type="project" value="TreeGrafter"/>
</dbReference>
<evidence type="ECO:0000256" key="1">
    <source>
        <dbReference type="SAM" id="SignalP"/>
    </source>
</evidence>
<evidence type="ECO:0000313" key="3">
    <source>
        <dbReference type="EMBL" id="PRX40673.1"/>
    </source>
</evidence>
<dbReference type="AlphaFoldDB" id="A0A2T0LEU2"/>
<feature type="signal peptide" evidence="1">
    <location>
        <begin position="1"/>
        <end position="25"/>
    </location>
</feature>
<evidence type="ECO:0000313" key="4">
    <source>
        <dbReference type="Proteomes" id="UP000237797"/>
    </source>
</evidence>
<dbReference type="Pfam" id="PF03372">
    <property type="entry name" value="Exo_endo_phos"/>
    <property type="match status" value="1"/>
</dbReference>
<name>A0A2T0LEU2_9BACL</name>
<gene>
    <name evidence="3" type="ORF">CLV97_11115</name>
</gene>
<dbReference type="GO" id="GO:0004519">
    <property type="term" value="F:endonuclease activity"/>
    <property type="evidence" value="ECO:0007669"/>
    <property type="project" value="UniProtKB-KW"/>
</dbReference>
<dbReference type="PANTHER" id="PTHR14859">
    <property type="entry name" value="CALCOFLUOR WHITE HYPERSENSITIVE PROTEIN PRECURSOR"/>
    <property type="match status" value="1"/>
</dbReference>
<dbReference type="InterPro" id="IPR051916">
    <property type="entry name" value="GPI-anchor_lipid_remodeler"/>
</dbReference>
<protein>
    <submittedName>
        <fullName evidence="3">Endonuclease/exonuclease/phosphatase family metal-dependent hydrolase</fullName>
    </submittedName>
</protein>
<dbReference type="PANTHER" id="PTHR14859:SF15">
    <property type="entry name" value="ENDONUCLEASE_EXONUCLEASE_PHOSPHATASE DOMAIN-CONTAINING PROTEIN"/>
    <property type="match status" value="1"/>
</dbReference>
<dbReference type="GO" id="GO:0004527">
    <property type="term" value="F:exonuclease activity"/>
    <property type="evidence" value="ECO:0007669"/>
    <property type="project" value="UniProtKB-KW"/>
</dbReference>
<comment type="caution">
    <text evidence="3">The sequence shown here is derived from an EMBL/GenBank/DDBJ whole genome shotgun (WGS) entry which is preliminary data.</text>
</comment>
<dbReference type="Proteomes" id="UP000237797">
    <property type="component" value="Unassembled WGS sequence"/>
</dbReference>
<proteinExistence type="predicted"/>
<feature type="domain" description="Endonuclease/exonuclease/phosphatase" evidence="2">
    <location>
        <begin position="39"/>
        <end position="271"/>
    </location>
</feature>
<dbReference type="RefSeq" id="WP_106345058.1">
    <property type="nucleotide sequence ID" value="NZ_PVNE01000011.1"/>
</dbReference>
<keyword evidence="3" id="KW-0255">Endonuclease</keyword>
<dbReference type="EMBL" id="PVNE01000011">
    <property type="protein sequence ID" value="PRX40673.1"/>
    <property type="molecule type" value="Genomic_DNA"/>
</dbReference>
<dbReference type="SUPFAM" id="SSF56219">
    <property type="entry name" value="DNase I-like"/>
    <property type="match status" value="1"/>
</dbReference>
<dbReference type="InterPro" id="IPR005135">
    <property type="entry name" value="Endo/exonuclease/phosphatase"/>
</dbReference>